<dbReference type="EMBL" id="JAPPUX010000005">
    <property type="protein sequence ID" value="MCY4728123.1"/>
    <property type="molecule type" value="Genomic_DNA"/>
</dbReference>
<gene>
    <name evidence="1" type="ORF">NYO98_17715</name>
</gene>
<proteinExistence type="predicted"/>
<keyword evidence="2" id="KW-1185">Reference proteome</keyword>
<name>A0ABT4CGM7_9ACTN</name>
<dbReference type="RefSeq" id="WP_268113077.1">
    <property type="nucleotide sequence ID" value="NZ_JAPPUX010000005.1"/>
</dbReference>
<evidence type="ECO:0000313" key="2">
    <source>
        <dbReference type="Proteomes" id="UP001074726"/>
    </source>
</evidence>
<sequence>MGVLLSAVAVRSDDADEVVDVFLSLLRGVGHRVQPVPGPHDDANRYDVLCTASSGWVTLAPHYIIPADRLGAELTRRLGTVASAVSIYEDVFWTHHLLDRGEVRDRYVNLPGYFGPADYVHDHEGDPELVAASVGVPPADVEPYFQQVSVERARSRWRRPPRAHDSDEHHLLDGWVVLDLWRRFGITYPDARRTSTTRVPLSDEANDALSEWLRGY</sequence>
<protein>
    <submittedName>
        <fullName evidence="1">Uncharacterized protein</fullName>
    </submittedName>
</protein>
<comment type="caution">
    <text evidence="1">The sequence shown here is derived from an EMBL/GenBank/DDBJ whole genome shotgun (WGS) entry which is preliminary data.</text>
</comment>
<accession>A0ABT4CGM7</accession>
<dbReference type="Proteomes" id="UP001074726">
    <property type="component" value="Unassembled WGS sequence"/>
</dbReference>
<evidence type="ECO:0000313" key="1">
    <source>
        <dbReference type="EMBL" id="MCY4728123.1"/>
    </source>
</evidence>
<organism evidence="1 2">
    <name type="scientific">Nocardioides pini</name>
    <dbReference type="NCBI Taxonomy" id="2975053"/>
    <lineage>
        <taxon>Bacteria</taxon>
        <taxon>Bacillati</taxon>
        <taxon>Actinomycetota</taxon>
        <taxon>Actinomycetes</taxon>
        <taxon>Propionibacteriales</taxon>
        <taxon>Nocardioidaceae</taxon>
        <taxon>Nocardioides</taxon>
    </lineage>
</organism>
<reference evidence="1" key="1">
    <citation type="submission" date="2022-08" db="EMBL/GenBank/DDBJ databases">
        <title>Genome sequencing of Nocardioides sp. STR2.</title>
        <authorList>
            <person name="So Y."/>
        </authorList>
    </citation>
    <scope>NUCLEOTIDE SEQUENCE</scope>
    <source>
        <strain evidence="1">STR2</strain>
    </source>
</reference>